<evidence type="ECO:0000259" key="1">
    <source>
        <dbReference type="Pfam" id="PF20076"/>
    </source>
</evidence>
<feature type="domain" description="DUF6472" evidence="1">
    <location>
        <begin position="2"/>
        <end position="56"/>
    </location>
</feature>
<sequence length="56" mass="6903">MDCDTCAYYEYDEEDESYSCSVNLDEDEMYHFLTRRTKKCPYWRSNDEYGVVRHQI</sequence>
<reference evidence="2 3" key="1">
    <citation type="submission" date="2016-10" db="EMBL/GenBank/DDBJ databases">
        <authorList>
            <person name="de Groot N.N."/>
        </authorList>
    </citation>
    <scope>NUCLEOTIDE SEQUENCE [LARGE SCALE GENOMIC DNA]</scope>
    <source>
        <strain evidence="2 3">AR40</strain>
    </source>
</reference>
<dbReference type="AlphaFoldDB" id="A0A1H9KPG8"/>
<dbReference type="Pfam" id="PF20076">
    <property type="entry name" value="DUF6472"/>
    <property type="match status" value="1"/>
</dbReference>
<evidence type="ECO:0000313" key="2">
    <source>
        <dbReference type="EMBL" id="SER00825.1"/>
    </source>
</evidence>
<gene>
    <name evidence="2" type="ORF">SAMN04487884_101122</name>
</gene>
<evidence type="ECO:0000313" key="3">
    <source>
        <dbReference type="Proteomes" id="UP000182584"/>
    </source>
</evidence>
<accession>A0A1H9KPG8</accession>
<dbReference type="RefSeq" id="WP_022755289.1">
    <property type="nucleotide sequence ID" value="NZ_CM009896.1"/>
</dbReference>
<dbReference type="eggNOG" id="ENOG5033A60">
    <property type="taxonomic scope" value="Bacteria"/>
</dbReference>
<organism evidence="2 3">
    <name type="scientific">Butyrivibrio fibrisolvens</name>
    <dbReference type="NCBI Taxonomy" id="831"/>
    <lineage>
        <taxon>Bacteria</taxon>
        <taxon>Bacillati</taxon>
        <taxon>Bacillota</taxon>
        <taxon>Clostridia</taxon>
        <taxon>Lachnospirales</taxon>
        <taxon>Lachnospiraceae</taxon>
        <taxon>Butyrivibrio</taxon>
    </lineage>
</organism>
<name>A0A1H9KPG8_BUTFI</name>
<protein>
    <recommendedName>
        <fullName evidence="1">DUF6472 domain-containing protein</fullName>
    </recommendedName>
</protein>
<dbReference type="EMBL" id="FOGJ01000001">
    <property type="protein sequence ID" value="SER00825.1"/>
    <property type="molecule type" value="Genomic_DNA"/>
</dbReference>
<dbReference type="Proteomes" id="UP000182584">
    <property type="component" value="Unassembled WGS sequence"/>
</dbReference>
<proteinExistence type="predicted"/>
<dbReference type="InterPro" id="IPR045525">
    <property type="entry name" value="DUF6472"/>
</dbReference>